<reference evidence="1 2" key="1">
    <citation type="submission" date="2020-08" db="EMBL/GenBank/DDBJ databases">
        <title>Genomic Encyclopedia of Type Strains, Phase IV (KMG-V): Genome sequencing to study the core and pangenomes of soil and plant-associated prokaryotes.</title>
        <authorList>
            <person name="Whitman W."/>
        </authorList>
    </citation>
    <scope>NUCLEOTIDE SEQUENCE [LARGE SCALE GENOMIC DNA]</scope>
    <source>
        <strain evidence="1 2">M2T3</strain>
    </source>
</reference>
<evidence type="ECO:0000313" key="2">
    <source>
        <dbReference type="Proteomes" id="UP000521017"/>
    </source>
</evidence>
<dbReference type="Proteomes" id="UP000521017">
    <property type="component" value="Unassembled WGS sequence"/>
</dbReference>
<gene>
    <name evidence="1" type="ORF">HDF25_003647</name>
</gene>
<proteinExistence type="predicted"/>
<dbReference type="RefSeq" id="WP_184627255.1">
    <property type="nucleotide sequence ID" value="NZ_JACHCC010000009.1"/>
</dbReference>
<sequence length="45" mass="4773">MRRKISLLLLLAAVGLNGCSIFRPGCHCPKVVHTAGPQAKTGRNS</sequence>
<comment type="caution">
    <text evidence="1">The sequence shown here is derived from an EMBL/GenBank/DDBJ whole genome shotgun (WGS) entry which is preliminary data.</text>
</comment>
<name>A0A7X0J607_9SPHI</name>
<accession>A0A7X0J607</accession>
<evidence type="ECO:0008006" key="3">
    <source>
        <dbReference type="Google" id="ProtNLM"/>
    </source>
</evidence>
<protein>
    <recommendedName>
        <fullName evidence="3">Lipoprotein</fullName>
    </recommendedName>
</protein>
<dbReference type="EMBL" id="JACHCC010000009">
    <property type="protein sequence ID" value="MBB6501480.1"/>
    <property type="molecule type" value="Genomic_DNA"/>
</dbReference>
<evidence type="ECO:0000313" key="1">
    <source>
        <dbReference type="EMBL" id="MBB6501480.1"/>
    </source>
</evidence>
<dbReference type="AlphaFoldDB" id="A0A7X0J607"/>
<organism evidence="1 2">
    <name type="scientific">Pedobacter cryoconitis</name>
    <dbReference type="NCBI Taxonomy" id="188932"/>
    <lineage>
        <taxon>Bacteria</taxon>
        <taxon>Pseudomonadati</taxon>
        <taxon>Bacteroidota</taxon>
        <taxon>Sphingobacteriia</taxon>
        <taxon>Sphingobacteriales</taxon>
        <taxon>Sphingobacteriaceae</taxon>
        <taxon>Pedobacter</taxon>
    </lineage>
</organism>